<feature type="transmembrane region" description="Helical" evidence="13">
    <location>
        <begin position="103"/>
        <end position="128"/>
    </location>
</feature>
<dbReference type="FunFam" id="1.20.1070.10:FF:000030">
    <property type="entry name" value="trace amine-associated receptor 1"/>
    <property type="match status" value="1"/>
</dbReference>
<dbReference type="PRINTS" id="PR01830">
    <property type="entry name" value="TRACEAMINER"/>
</dbReference>
<feature type="domain" description="G-protein coupled receptors family 1 profile" evidence="14">
    <location>
        <begin position="49"/>
        <end position="312"/>
    </location>
</feature>
<dbReference type="GO" id="GO:0005886">
    <property type="term" value="C:plasma membrane"/>
    <property type="evidence" value="ECO:0007669"/>
    <property type="project" value="UniProtKB-SubCell"/>
</dbReference>
<feature type="coiled-coil region" evidence="12">
    <location>
        <begin position="224"/>
        <end position="251"/>
    </location>
</feature>
<dbReference type="Proteomes" id="UP000694620">
    <property type="component" value="Chromosome 3"/>
</dbReference>
<evidence type="ECO:0000256" key="4">
    <source>
        <dbReference type="ARBA" id="ARBA00022989"/>
    </source>
</evidence>
<organism evidence="15 16">
    <name type="scientific">Erpetoichthys calabaricus</name>
    <name type="common">Rope fish</name>
    <name type="synonym">Calamoichthys calabaricus</name>
    <dbReference type="NCBI Taxonomy" id="27687"/>
    <lineage>
        <taxon>Eukaryota</taxon>
        <taxon>Metazoa</taxon>
        <taxon>Chordata</taxon>
        <taxon>Craniata</taxon>
        <taxon>Vertebrata</taxon>
        <taxon>Euteleostomi</taxon>
        <taxon>Actinopterygii</taxon>
        <taxon>Polypteriformes</taxon>
        <taxon>Polypteridae</taxon>
        <taxon>Erpetoichthys</taxon>
    </lineage>
</organism>
<keyword evidence="10 11" id="KW-0807">Transducer</keyword>
<evidence type="ECO:0000256" key="7">
    <source>
        <dbReference type="ARBA" id="ARBA00023157"/>
    </source>
</evidence>
<comment type="similarity">
    <text evidence="11">Belongs to the G-protein coupled receptor 1 family.</text>
</comment>
<evidence type="ECO:0000259" key="14">
    <source>
        <dbReference type="PROSITE" id="PS50262"/>
    </source>
</evidence>
<reference evidence="15" key="2">
    <citation type="submission" date="2025-08" db="UniProtKB">
        <authorList>
            <consortium name="Ensembl"/>
        </authorList>
    </citation>
    <scope>IDENTIFICATION</scope>
</reference>
<evidence type="ECO:0000256" key="3">
    <source>
        <dbReference type="ARBA" id="ARBA00022692"/>
    </source>
</evidence>
<keyword evidence="7" id="KW-1015">Disulfide bond</keyword>
<dbReference type="AlphaFoldDB" id="A0A8C4RF68"/>
<keyword evidence="6 13" id="KW-0472">Membrane</keyword>
<name>A0A8C4RF68_ERPCA</name>
<feature type="transmembrane region" description="Helical" evidence="13">
    <location>
        <begin position="206"/>
        <end position="224"/>
    </location>
</feature>
<gene>
    <name evidence="15" type="primary">LOC114647562</name>
</gene>
<dbReference type="GO" id="GO:0001594">
    <property type="term" value="F:trace-amine receptor activity"/>
    <property type="evidence" value="ECO:0007669"/>
    <property type="project" value="InterPro"/>
</dbReference>
<reference evidence="15" key="1">
    <citation type="submission" date="2021-06" db="EMBL/GenBank/DDBJ databases">
        <authorList>
            <consortium name="Wellcome Sanger Institute Data Sharing"/>
        </authorList>
    </citation>
    <scope>NUCLEOTIDE SEQUENCE [LARGE SCALE GENOMIC DNA]</scope>
</reference>
<evidence type="ECO:0000256" key="9">
    <source>
        <dbReference type="ARBA" id="ARBA00023180"/>
    </source>
</evidence>
<evidence type="ECO:0000256" key="11">
    <source>
        <dbReference type="RuleBase" id="RU000688"/>
    </source>
</evidence>
<keyword evidence="8 11" id="KW-0675">Receptor</keyword>
<dbReference type="SMART" id="SM01381">
    <property type="entry name" value="7TM_GPCR_Srsx"/>
    <property type="match status" value="1"/>
</dbReference>
<dbReference type="PRINTS" id="PR00237">
    <property type="entry name" value="GPCRRHODOPSN"/>
</dbReference>
<dbReference type="InterPro" id="IPR050569">
    <property type="entry name" value="TAAR"/>
</dbReference>
<evidence type="ECO:0000256" key="2">
    <source>
        <dbReference type="ARBA" id="ARBA00022475"/>
    </source>
</evidence>
<feature type="transmembrane region" description="Helical" evidence="13">
    <location>
        <begin position="296"/>
        <end position="315"/>
    </location>
</feature>
<evidence type="ECO:0000256" key="5">
    <source>
        <dbReference type="ARBA" id="ARBA00023040"/>
    </source>
</evidence>
<keyword evidence="3 11" id="KW-0812">Transmembrane</keyword>
<keyword evidence="16" id="KW-1185">Reference proteome</keyword>
<reference evidence="15" key="3">
    <citation type="submission" date="2025-09" db="UniProtKB">
        <authorList>
            <consortium name="Ensembl"/>
        </authorList>
    </citation>
    <scope>IDENTIFICATION</scope>
</reference>
<keyword evidence="5 11" id="KW-0297">G-protein coupled receptor</keyword>
<dbReference type="InterPro" id="IPR009132">
    <property type="entry name" value="TAAR_fam"/>
</dbReference>
<evidence type="ECO:0000256" key="8">
    <source>
        <dbReference type="ARBA" id="ARBA00023170"/>
    </source>
</evidence>
<dbReference type="PANTHER" id="PTHR24249:SF307">
    <property type="entry name" value="TRACE AMINE-ASSOCIATED RECEPTOR 5"/>
    <property type="match status" value="1"/>
</dbReference>
<dbReference type="PANTHER" id="PTHR24249">
    <property type="entry name" value="HISTAMINE RECEPTOR-RELATED G-PROTEIN COUPLED RECEPTOR"/>
    <property type="match status" value="1"/>
</dbReference>
<dbReference type="GeneTree" id="ENSGT00950000182934"/>
<evidence type="ECO:0000313" key="16">
    <source>
        <dbReference type="Proteomes" id="UP000694620"/>
    </source>
</evidence>
<comment type="subcellular location">
    <subcellularLocation>
        <location evidence="1">Cell membrane</location>
        <topology evidence="1">Multi-pass membrane protein</topology>
    </subcellularLocation>
</comment>
<evidence type="ECO:0000256" key="1">
    <source>
        <dbReference type="ARBA" id="ARBA00004651"/>
    </source>
</evidence>
<evidence type="ECO:0000256" key="13">
    <source>
        <dbReference type="SAM" id="Phobius"/>
    </source>
</evidence>
<dbReference type="PROSITE" id="PS00237">
    <property type="entry name" value="G_PROTEIN_RECEP_F1_1"/>
    <property type="match status" value="1"/>
</dbReference>
<dbReference type="PROSITE" id="PS50262">
    <property type="entry name" value="G_PROTEIN_RECEP_F1_2"/>
    <property type="match status" value="1"/>
</dbReference>
<feature type="transmembrane region" description="Helical" evidence="13">
    <location>
        <begin position="33"/>
        <end position="57"/>
    </location>
</feature>
<dbReference type="SUPFAM" id="SSF81321">
    <property type="entry name" value="Family A G protein-coupled receptor-like"/>
    <property type="match status" value="1"/>
</dbReference>
<keyword evidence="12" id="KW-0175">Coiled coil</keyword>
<keyword evidence="4 13" id="KW-1133">Transmembrane helix</keyword>
<evidence type="ECO:0000256" key="6">
    <source>
        <dbReference type="ARBA" id="ARBA00023136"/>
    </source>
</evidence>
<feature type="transmembrane region" description="Helical" evidence="13">
    <location>
        <begin position="257"/>
        <end position="276"/>
    </location>
</feature>
<feature type="transmembrane region" description="Helical" evidence="13">
    <location>
        <begin position="148"/>
        <end position="168"/>
    </location>
</feature>
<evidence type="ECO:0000256" key="10">
    <source>
        <dbReference type="ARBA" id="ARBA00023224"/>
    </source>
</evidence>
<accession>A0A8C4RF68</accession>
<protein>
    <submittedName>
        <fullName evidence="15">Trace amine-associated receptor 8a-like</fullName>
    </submittedName>
</protein>
<keyword evidence="9" id="KW-0325">Glycoprotein</keyword>
<keyword evidence="2" id="KW-1003">Cell membrane</keyword>
<dbReference type="InterPro" id="IPR017452">
    <property type="entry name" value="GPCR_Rhodpsn_7TM"/>
</dbReference>
<evidence type="ECO:0000256" key="12">
    <source>
        <dbReference type="SAM" id="Coils"/>
    </source>
</evidence>
<dbReference type="InterPro" id="IPR000276">
    <property type="entry name" value="GPCR_Rhodpsn"/>
</dbReference>
<dbReference type="Pfam" id="PF00001">
    <property type="entry name" value="7tm_1"/>
    <property type="match status" value="1"/>
</dbReference>
<dbReference type="Ensembl" id="ENSECRT00000001272.1">
    <property type="protein sequence ID" value="ENSECRP00000001249.1"/>
    <property type="gene ID" value="ENSECRG00000000870.1"/>
</dbReference>
<dbReference type="Gene3D" id="1.20.1070.10">
    <property type="entry name" value="Rhodopsin 7-helix transmembrane proteins"/>
    <property type="match status" value="1"/>
</dbReference>
<proteinExistence type="inferred from homology"/>
<sequence>MNSTMIIMEALEYCFENVNKSCIKASRSLGLRVILYFVFVSTVLITICGNLIVIISISHFKQLHSPNNFLVLSLATADLLLGLIVLPFSMVRMVETCWYLGPFFCRLHTCIDMLLCTASIFHLCFISIDRYYAVCDPLHYANKINTNVICLFIALAWILPAIYSLSLIYTKSNDQGLEDLVNILSCEGGCLLLFNKLWALLDAVTFFGPCFVMIAIYAYIFKVAKKQACKIQRMEEKINSLEECKSKESKRNREQKAAKTLGIVMGVFLICWVPYFTDTAVDAYVSFSTPSVVFDGLIWLGYINSAFNPLIYAFFYPWFRKALKLIVTCKIFSSNSSNIQFLENFT</sequence>
<evidence type="ECO:0000313" key="15">
    <source>
        <dbReference type="Ensembl" id="ENSECRP00000001249.1"/>
    </source>
</evidence>
<feature type="transmembrane region" description="Helical" evidence="13">
    <location>
        <begin position="69"/>
        <end position="91"/>
    </location>
</feature>